<gene>
    <name evidence="1" type="ORF">WN51_03339</name>
</gene>
<dbReference type="EMBL" id="KQ435850">
    <property type="protein sequence ID" value="KOX70910.1"/>
    <property type="molecule type" value="Genomic_DNA"/>
</dbReference>
<dbReference type="AlphaFoldDB" id="A0A0M8ZTM9"/>
<protein>
    <submittedName>
        <fullName evidence="1">Uncharacterized protein</fullName>
    </submittedName>
</protein>
<accession>A0A0M8ZTM9</accession>
<sequence length="177" mass="20036">MCWTVRSLASGICYIHIKCDKIQFYDKRLIYFAAMEIGSSIEFATPLSLKQEINPEKVEQVAGAVLVLYIHLFSKSKTAFGGKTVIPLLVPRWASQSAAGCSRHLRLVEDQGPRKVGGEGKSDLFFSGWILQLVGRFEMDLRMEFQEKSILKLILKFRNLNNFPSGVEVYTNQLSLE</sequence>
<evidence type="ECO:0000313" key="2">
    <source>
        <dbReference type="Proteomes" id="UP000053105"/>
    </source>
</evidence>
<evidence type="ECO:0000313" key="1">
    <source>
        <dbReference type="EMBL" id="KOX70910.1"/>
    </source>
</evidence>
<dbReference type="Proteomes" id="UP000053105">
    <property type="component" value="Unassembled WGS sequence"/>
</dbReference>
<reference evidence="1 2" key="1">
    <citation type="submission" date="2015-07" db="EMBL/GenBank/DDBJ databases">
        <title>The genome of Melipona quadrifasciata.</title>
        <authorList>
            <person name="Pan H."/>
            <person name="Kapheim K."/>
        </authorList>
    </citation>
    <scope>NUCLEOTIDE SEQUENCE [LARGE SCALE GENOMIC DNA]</scope>
    <source>
        <strain evidence="1">0111107301</strain>
        <tissue evidence="1">Whole body</tissue>
    </source>
</reference>
<organism evidence="1 2">
    <name type="scientific">Melipona quadrifasciata</name>
    <dbReference type="NCBI Taxonomy" id="166423"/>
    <lineage>
        <taxon>Eukaryota</taxon>
        <taxon>Metazoa</taxon>
        <taxon>Ecdysozoa</taxon>
        <taxon>Arthropoda</taxon>
        <taxon>Hexapoda</taxon>
        <taxon>Insecta</taxon>
        <taxon>Pterygota</taxon>
        <taxon>Neoptera</taxon>
        <taxon>Endopterygota</taxon>
        <taxon>Hymenoptera</taxon>
        <taxon>Apocrita</taxon>
        <taxon>Aculeata</taxon>
        <taxon>Apoidea</taxon>
        <taxon>Anthophila</taxon>
        <taxon>Apidae</taxon>
        <taxon>Melipona</taxon>
    </lineage>
</organism>
<name>A0A0M8ZTM9_9HYME</name>
<keyword evidence="2" id="KW-1185">Reference proteome</keyword>
<proteinExistence type="predicted"/>